<feature type="transmembrane region" description="Helical" evidence="10">
    <location>
        <begin position="371"/>
        <end position="392"/>
    </location>
</feature>
<comment type="subcellular location">
    <subcellularLocation>
        <location evidence="1">Membrane</location>
        <topology evidence="1">Multi-pass membrane protein</topology>
    </subcellularLocation>
</comment>
<feature type="domain" description="GH26" evidence="11">
    <location>
        <begin position="567"/>
        <end position="855"/>
    </location>
</feature>
<comment type="caution">
    <text evidence="9">Lacks conserved residue(s) required for the propagation of feature annotation.</text>
</comment>
<feature type="transmembrane region" description="Helical" evidence="10">
    <location>
        <begin position="446"/>
        <end position="467"/>
    </location>
</feature>
<feature type="transmembrane region" description="Helical" evidence="10">
    <location>
        <begin position="52"/>
        <end position="69"/>
    </location>
</feature>
<feature type="transmembrane region" description="Helical" evidence="10">
    <location>
        <begin position="479"/>
        <end position="501"/>
    </location>
</feature>
<evidence type="ECO:0000313" key="12">
    <source>
        <dbReference type="EMBL" id="MVM34750.1"/>
    </source>
</evidence>
<dbReference type="InterPro" id="IPR029044">
    <property type="entry name" value="Nucleotide-diphossugar_trans"/>
</dbReference>
<keyword evidence="7 10" id="KW-0472">Membrane</keyword>
<evidence type="ECO:0000256" key="10">
    <source>
        <dbReference type="SAM" id="Phobius"/>
    </source>
</evidence>
<feature type="transmembrane region" description="Helical" evidence="10">
    <location>
        <begin position="541"/>
        <end position="564"/>
    </location>
</feature>
<reference evidence="12 13" key="1">
    <citation type="submission" date="2019-12" db="EMBL/GenBank/DDBJ databases">
        <title>Spirosoma sp. HMF4905 genome sequencing and assembly.</title>
        <authorList>
            <person name="Kang H."/>
            <person name="Cha I."/>
            <person name="Kim H."/>
            <person name="Joh K."/>
        </authorList>
    </citation>
    <scope>NUCLEOTIDE SEQUENCE [LARGE SCALE GENOMIC DNA]</scope>
    <source>
        <strain evidence="12 13">HMF4905</strain>
    </source>
</reference>
<evidence type="ECO:0000256" key="4">
    <source>
        <dbReference type="ARBA" id="ARBA00022692"/>
    </source>
</evidence>
<evidence type="ECO:0000259" key="11">
    <source>
        <dbReference type="PROSITE" id="PS51764"/>
    </source>
</evidence>
<dbReference type="RefSeq" id="WP_157589571.1">
    <property type="nucleotide sequence ID" value="NZ_WPIN01000018.1"/>
</dbReference>
<dbReference type="InterPro" id="IPR022790">
    <property type="entry name" value="GH26_dom"/>
</dbReference>
<dbReference type="InterPro" id="IPR017853">
    <property type="entry name" value="GH"/>
</dbReference>
<dbReference type="SUPFAM" id="SSF53448">
    <property type="entry name" value="Nucleotide-diphospho-sugar transferases"/>
    <property type="match status" value="1"/>
</dbReference>
<keyword evidence="3 12" id="KW-0808">Transferase</keyword>
<feature type="transmembrane region" description="Helical" evidence="10">
    <location>
        <begin position="404"/>
        <end position="426"/>
    </location>
</feature>
<dbReference type="Proteomes" id="UP000436006">
    <property type="component" value="Unassembled WGS sequence"/>
</dbReference>
<dbReference type="Pfam" id="PF02156">
    <property type="entry name" value="Glyco_hydro_26"/>
    <property type="match status" value="1"/>
</dbReference>
<name>A0A7K1SLS0_9BACT</name>
<dbReference type="PROSITE" id="PS51764">
    <property type="entry name" value="GH26"/>
    <property type="match status" value="1"/>
</dbReference>
<accession>A0A7K1SLS0</accession>
<dbReference type="Gene3D" id="3.90.550.10">
    <property type="entry name" value="Spore Coat Polysaccharide Biosynthesis Protein SpsA, Chain A"/>
    <property type="match status" value="1"/>
</dbReference>
<dbReference type="CDD" id="cd06421">
    <property type="entry name" value="CESA_CelA_like"/>
    <property type="match status" value="1"/>
</dbReference>
<sequence length="855" mass="97644">MNWQLFTKSSPNEAYNFSFKKSDKRLIRLLISVGILFMVAFLWVYLQPSNQGYSWLFAMLTISVSFKLLRLLHEWYHYWNVVPVTPPAVTRTWSVDIMTTFCPGEPYEMVLNSLRAIQAIPYPHTTYLCDEANDPYLRQVCEQMGVRHVTRTDKKDAKAGNINNALQQATGEICVILDPDHVAVPDFLDHVLPYFEDPSIGFVQCVQAYYNYRESLVAFGAAEQTYTFYGPMMTCMGNYGTAQAIGANCTFRRAALDSIGGHAAGLSEDMHTAMQLHAKGWASAYVPLPLSYGLVPATLSAYYKQQLKWARGTFELLVTTYPRIFSQLTWRQRLHYLTMPLYYLLGIVQLIDILIPVISLVTMRLPLRLDLLVFGTAYLPLLITAFLIRQYAQRWLIEKHEAGFHTLGGILSSGTWWVYTLGFIYTIFRVDVPYLPTPKRDQPRNNFILCLPNILMLLITIGAIGYSTYHYGRFAVSNIYSELMILFAILNAYILSLNVLIGQEKILGSVKNWIAKMSFQKPIVWPLRIAIWQMRYGLYSWIRLSAIPLFGGLVILTTGLVAYTGRKKTSTLPREIRFATTQPFYYGLETTDQSTSATNLPKPVVLPNQVIIPQHLMWSVNANDESTITLPKLAATPNQLPLLYLEPALAETTAQAHQSEATLQSFLGNLKQGHYNRDILKLIGTIKHYKEPVLLSFAPEFDDTTRAWGTKQESTLVRYQQAWQYMVKLLQQQQVNNVIWVWYPTQSSTIVSHFPGNEYVDWLGLEIINNPALDEDHQNHSFAALYQLLHNTIRLHADYTIRHKPILIARFGAVSPDSHEQVWVRDALTIIDERYPEIRGIVLNAQQAQAIQQSE</sequence>
<keyword evidence="13" id="KW-1185">Reference proteome</keyword>
<dbReference type="Pfam" id="PF13641">
    <property type="entry name" value="Glyco_tranf_2_3"/>
    <property type="match status" value="1"/>
</dbReference>
<feature type="transmembrane region" description="Helical" evidence="10">
    <location>
        <begin position="341"/>
        <end position="365"/>
    </location>
</feature>
<comment type="similarity">
    <text evidence="9">Belongs to the glycosyl hydrolase 26 family.</text>
</comment>
<keyword evidence="8" id="KW-0326">Glycosidase</keyword>
<dbReference type="AlphaFoldDB" id="A0A7K1SLS0"/>
<organism evidence="12 13">
    <name type="scientific">Spirosoma arboris</name>
    <dbReference type="NCBI Taxonomy" id="2682092"/>
    <lineage>
        <taxon>Bacteria</taxon>
        <taxon>Pseudomonadati</taxon>
        <taxon>Bacteroidota</taxon>
        <taxon>Cytophagia</taxon>
        <taxon>Cytophagales</taxon>
        <taxon>Cytophagaceae</taxon>
        <taxon>Spirosoma</taxon>
    </lineage>
</organism>
<proteinExistence type="inferred from homology"/>
<dbReference type="GO" id="GO:0004553">
    <property type="term" value="F:hydrolase activity, hydrolyzing O-glycosyl compounds"/>
    <property type="evidence" value="ECO:0007669"/>
    <property type="project" value="InterPro"/>
</dbReference>
<dbReference type="SUPFAM" id="SSF51445">
    <property type="entry name" value="(Trans)glycosidases"/>
    <property type="match status" value="1"/>
</dbReference>
<evidence type="ECO:0000256" key="3">
    <source>
        <dbReference type="ARBA" id="ARBA00022679"/>
    </source>
</evidence>
<feature type="transmembrane region" description="Helical" evidence="10">
    <location>
        <begin position="26"/>
        <end position="46"/>
    </location>
</feature>
<dbReference type="GO" id="GO:0005886">
    <property type="term" value="C:plasma membrane"/>
    <property type="evidence" value="ECO:0007669"/>
    <property type="project" value="TreeGrafter"/>
</dbReference>
<dbReference type="Gene3D" id="3.20.20.80">
    <property type="entry name" value="Glycosidases"/>
    <property type="match status" value="1"/>
</dbReference>
<comment type="caution">
    <text evidence="12">The sequence shown here is derived from an EMBL/GenBank/DDBJ whole genome shotgun (WGS) entry which is preliminary data.</text>
</comment>
<evidence type="ECO:0000256" key="2">
    <source>
        <dbReference type="ARBA" id="ARBA00022676"/>
    </source>
</evidence>
<dbReference type="GO" id="GO:0016758">
    <property type="term" value="F:hexosyltransferase activity"/>
    <property type="evidence" value="ECO:0007669"/>
    <property type="project" value="TreeGrafter"/>
</dbReference>
<evidence type="ECO:0000256" key="9">
    <source>
        <dbReference type="PROSITE-ProRule" id="PRU01100"/>
    </source>
</evidence>
<gene>
    <name evidence="12" type="ORF">GO755_32275</name>
</gene>
<dbReference type="InterPro" id="IPR050321">
    <property type="entry name" value="Glycosyltr_2/OpgH_subfam"/>
</dbReference>
<evidence type="ECO:0000256" key="1">
    <source>
        <dbReference type="ARBA" id="ARBA00004141"/>
    </source>
</evidence>
<dbReference type="EMBL" id="WPIN01000018">
    <property type="protein sequence ID" value="MVM34750.1"/>
    <property type="molecule type" value="Genomic_DNA"/>
</dbReference>
<dbReference type="PANTHER" id="PTHR43867">
    <property type="entry name" value="CELLULOSE SYNTHASE CATALYTIC SUBUNIT A [UDP-FORMING]"/>
    <property type="match status" value="1"/>
</dbReference>
<keyword evidence="4 10" id="KW-0812">Transmembrane</keyword>
<protein>
    <submittedName>
        <fullName evidence="12">Glycosyltransferase</fullName>
    </submittedName>
</protein>
<evidence type="ECO:0000256" key="8">
    <source>
        <dbReference type="ARBA" id="ARBA00023295"/>
    </source>
</evidence>
<evidence type="ECO:0000256" key="6">
    <source>
        <dbReference type="ARBA" id="ARBA00022989"/>
    </source>
</evidence>
<keyword evidence="5" id="KW-0378">Hydrolase</keyword>
<keyword evidence="2" id="KW-0328">Glycosyltransferase</keyword>
<keyword evidence="6 10" id="KW-1133">Transmembrane helix</keyword>
<evidence type="ECO:0000256" key="5">
    <source>
        <dbReference type="ARBA" id="ARBA00022801"/>
    </source>
</evidence>
<evidence type="ECO:0000313" key="13">
    <source>
        <dbReference type="Proteomes" id="UP000436006"/>
    </source>
</evidence>
<dbReference type="PANTHER" id="PTHR43867:SF2">
    <property type="entry name" value="CELLULOSE SYNTHASE CATALYTIC SUBUNIT A [UDP-FORMING]"/>
    <property type="match status" value="1"/>
</dbReference>
<evidence type="ECO:0000256" key="7">
    <source>
        <dbReference type="ARBA" id="ARBA00023136"/>
    </source>
</evidence>